<dbReference type="Proteomes" id="UP001151699">
    <property type="component" value="Chromosome B"/>
</dbReference>
<comment type="subcellular location">
    <subcellularLocation>
        <location evidence="1">Nucleus</location>
    </subcellularLocation>
</comment>
<protein>
    <recommendedName>
        <fullName evidence="9">HAT C-terminal dimerisation domain-containing protein</fullName>
    </recommendedName>
</protein>
<evidence type="ECO:0000256" key="6">
    <source>
        <dbReference type="SAM" id="MobiDB-lite"/>
    </source>
</evidence>
<feature type="region of interest" description="Disordered" evidence="6">
    <location>
        <begin position="243"/>
        <end position="267"/>
    </location>
</feature>
<evidence type="ECO:0000313" key="8">
    <source>
        <dbReference type="Proteomes" id="UP001151699"/>
    </source>
</evidence>
<sequence>MSIKDLRNRYTTTATASCNICKTVQKVSGGSTSGLIKHAKLKHEIIITIVRFNFIVLFQLTGNSTSTSTGNQNKIKEFFQQKKTKDSFEVVLSRMVALDGFTFKVSTTSNDLRKALTAEGYDVPSSPVTIQKVVMNFADKIRQILNEKIKILFEKGERFNISHDEWSSMKSRRYMNIILHYDETNIWNLGLIRVTGKMGAEAIVEKIKERLIQFGISPDHQVICQMTDGSVLDVLYEKPKKKTFESQHDQSNEFNDGDDEEPEPIDDDTEIDDVDLFIFPDDLEGNFDVIIEENEEECGQFPSHLKAVIQKVRTIVKKFKSSPKKNDCLQEYVLADFKHEMQLSLDCRTRWTSLLDMLERFYQVRRPIKKALIDVGEGLDIDDEELMVVLEIVNALKTSILHTELDNAIAKALTAKVVSAENHSKTSISKLVKQEMKLLEAGGGRGKYLSVAYKYLFSIKPTSVESERAFSACGYLCPKIRCRMNDRTLNRLSFLRRYFQNEKEREEVKRK</sequence>
<proteinExistence type="predicted"/>
<dbReference type="SUPFAM" id="SSF53098">
    <property type="entry name" value="Ribonuclease H-like"/>
    <property type="match status" value="1"/>
</dbReference>
<dbReference type="PANTHER" id="PTHR46481:SF10">
    <property type="entry name" value="ZINC FINGER BED DOMAIN-CONTAINING PROTEIN 39"/>
    <property type="match status" value="1"/>
</dbReference>
<accession>A0A9Q0N1W9</accession>
<keyword evidence="4" id="KW-0862">Zinc</keyword>
<dbReference type="InterPro" id="IPR052035">
    <property type="entry name" value="ZnF_BED_domain_contain"/>
</dbReference>
<dbReference type="PANTHER" id="PTHR46481">
    <property type="entry name" value="ZINC FINGER BED DOMAIN-CONTAINING PROTEIN 4"/>
    <property type="match status" value="1"/>
</dbReference>
<dbReference type="OrthoDB" id="7974215at2759"/>
<evidence type="ECO:0000256" key="5">
    <source>
        <dbReference type="ARBA" id="ARBA00023242"/>
    </source>
</evidence>
<comment type="caution">
    <text evidence="7">The sequence shown here is derived from an EMBL/GenBank/DDBJ whole genome shotgun (WGS) entry which is preliminary data.</text>
</comment>
<dbReference type="EMBL" id="WJQU01000002">
    <property type="protein sequence ID" value="KAJ6642140.1"/>
    <property type="molecule type" value="Genomic_DNA"/>
</dbReference>
<evidence type="ECO:0000256" key="3">
    <source>
        <dbReference type="ARBA" id="ARBA00022771"/>
    </source>
</evidence>
<evidence type="ECO:0000313" key="7">
    <source>
        <dbReference type="EMBL" id="KAJ6642140.1"/>
    </source>
</evidence>
<organism evidence="7 8">
    <name type="scientific">Pseudolycoriella hygida</name>
    <dbReference type="NCBI Taxonomy" id="35572"/>
    <lineage>
        <taxon>Eukaryota</taxon>
        <taxon>Metazoa</taxon>
        <taxon>Ecdysozoa</taxon>
        <taxon>Arthropoda</taxon>
        <taxon>Hexapoda</taxon>
        <taxon>Insecta</taxon>
        <taxon>Pterygota</taxon>
        <taxon>Neoptera</taxon>
        <taxon>Endopterygota</taxon>
        <taxon>Diptera</taxon>
        <taxon>Nematocera</taxon>
        <taxon>Sciaroidea</taxon>
        <taxon>Sciaridae</taxon>
        <taxon>Pseudolycoriella</taxon>
    </lineage>
</organism>
<name>A0A9Q0N1W9_9DIPT</name>
<keyword evidence="8" id="KW-1185">Reference proteome</keyword>
<evidence type="ECO:0008006" key="9">
    <source>
        <dbReference type="Google" id="ProtNLM"/>
    </source>
</evidence>
<keyword evidence="2" id="KW-0479">Metal-binding</keyword>
<gene>
    <name evidence="7" type="ORF">Bhyg_07087</name>
</gene>
<dbReference type="InterPro" id="IPR012337">
    <property type="entry name" value="RNaseH-like_sf"/>
</dbReference>
<dbReference type="AlphaFoldDB" id="A0A9Q0N1W9"/>
<reference evidence="7" key="1">
    <citation type="submission" date="2022-07" db="EMBL/GenBank/DDBJ databases">
        <authorList>
            <person name="Trinca V."/>
            <person name="Uliana J.V.C."/>
            <person name="Torres T.T."/>
            <person name="Ward R.J."/>
            <person name="Monesi N."/>
        </authorList>
    </citation>
    <scope>NUCLEOTIDE SEQUENCE</scope>
    <source>
        <strain evidence="7">HSMRA1968</strain>
        <tissue evidence="7">Whole embryos</tissue>
    </source>
</reference>
<dbReference type="GO" id="GO:0008270">
    <property type="term" value="F:zinc ion binding"/>
    <property type="evidence" value="ECO:0007669"/>
    <property type="project" value="UniProtKB-KW"/>
</dbReference>
<keyword evidence="3" id="KW-0863">Zinc-finger</keyword>
<keyword evidence="5" id="KW-0539">Nucleus</keyword>
<evidence type="ECO:0000256" key="1">
    <source>
        <dbReference type="ARBA" id="ARBA00004123"/>
    </source>
</evidence>
<feature type="compositionally biased region" description="Acidic residues" evidence="6">
    <location>
        <begin position="255"/>
        <end position="267"/>
    </location>
</feature>
<evidence type="ECO:0000256" key="4">
    <source>
        <dbReference type="ARBA" id="ARBA00022833"/>
    </source>
</evidence>
<dbReference type="GO" id="GO:0005634">
    <property type="term" value="C:nucleus"/>
    <property type="evidence" value="ECO:0007669"/>
    <property type="project" value="UniProtKB-SubCell"/>
</dbReference>
<evidence type="ECO:0000256" key="2">
    <source>
        <dbReference type="ARBA" id="ARBA00022723"/>
    </source>
</evidence>